<evidence type="ECO:0000313" key="2">
    <source>
        <dbReference type="EMBL" id="CAA9532179.1"/>
    </source>
</evidence>
<protein>
    <submittedName>
        <fullName evidence="2">Uncharacterized protein</fullName>
    </submittedName>
</protein>
<feature type="compositionally biased region" description="Low complexity" evidence="1">
    <location>
        <begin position="23"/>
        <end position="48"/>
    </location>
</feature>
<feature type="non-terminal residue" evidence="2">
    <location>
        <position position="97"/>
    </location>
</feature>
<feature type="region of interest" description="Disordered" evidence="1">
    <location>
        <begin position="23"/>
        <end position="97"/>
    </location>
</feature>
<dbReference type="AlphaFoldDB" id="A0A6J4TVM9"/>
<reference evidence="2" key="1">
    <citation type="submission" date="2020-02" db="EMBL/GenBank/DDBJ databases">
        <authorList>
            <person name="Meier V. D."/>
        </authorList>
    </citation>
    <scope>NUCLEOTIDE SEQUENCE</scope>
    <source>
        <strain evidence="2">AVDCRST_MAG23</strain>
    </source>
</reference>
<feature type="non-terminal residue" evidence="2">
    <location>
        <position position="1"/>
    </location>
</feature>
<dbReference type="EMBL" id="CADCWD010000043">
    <property type="protein sequence ID" value="CAA9532179.1"/>
    <property type="molecule type" value="Genomic_DNA"/>
</dbReference>
<organism evidence="2">
    <name type="scientific">uncultured Sphingosinicella sp</name>
    <dbReference type="NCBI Taxonomy" id="478748"/>
    <lineage>
        <taxon>Bacteria</taxon>
        <taxon>Pseudomonadati</taxon>
        <taxon>Pseudomonadota</taxon>
        <taxon>Alphaproteobacteria</taxon>
        <taxon>Sphingomonadales</taxon>
        <taxon>Sphingosinicellaceae</taxon>
        <taxon>Sphingosinicella</taxon>
        <taxon>environmental samples</taxon>
    </lineage>
</organism>
<gene>
    <name evidence="2" type="ORF">AVDCRST_MAG23-1059</name>
</gene>
<sequence length="97" mass="10597">CALTSGCLSAWPLRLLLRHATPAARARAMRPGRTPRQAMPNSRKTPNSPTKPPPPRRSTQNSTAAMPLPAKRATPPPLKSRPTLPPSRPRRRQPTAN</sequence>
<feature type="compositionally biased region" description="Basic residues" evidence="1">
    <location>
        <begin position="88"/>
        <end position="97"/>
    </location>
</feature>
<proteinExistence type="predicted"/>
<name>A0A6J4TVM9_9SPHN</name>
<accession>A0A6J4TVM9</accession>
<evidence type="ECO:0000256" key="1">
    <source>
        <dbReference type="SAM" id="MobiDB-lite"/>
    </source>
</evidence>
<feature type="compositionally biased region" description="Pro residues" evidence="1">
    <location>
        <begin position="74"/>
        <end position="87"/>
    </location>
</feature>